<gene>
    <name evidence="3" type="ORF">PU648_00245</name>
    <name evidence="4" type="ORF">PU648_52335</name>
</gene>
<dbReference type="PANTHER" id="PTHR24096">
    <property type="entry name" value="LONG-CHAIN-FATTY-ACID--COA LIGASE"/>
    <property type="match status" value="1"/>
</dbReference>
<keyword evidence="5" id="KW-1185">Reference proteome</keyword>
<dbReference type="Gene3D" id="3.40.50.12780">
    <property type="entry name" value="N-terminal domain of ligase-like"/>
    <property type="match status" value="1"/>
</dbReference>
<reference evidence="3 5" key="1">
    <citation type="submission" date="2023-02" db="EMBL/GenBank/DDBJ databases">
        <authorList>
            <person name="Maleckis M."/>
        </authorList>
    </citation>
    <scope>NUCLEOTIDE SEQUENCE [LARGE SCALE GENOMIC DNA]</scope>
    <source>
        <strain evidence="3 5">P8-A2</strain>
    </source>
</reference>
<feature type="domain" description="AMP-dependent synthetase/ligase" evidence="2">
    <location>
        <begin position="16"/>
        <end position="387"/>
    </location>
</feature>
<dbReference type="InterPro" id="IPR045851">
    <property type="entry name" value="AMP-bd_C_sf"/>
</dbReference>
<feature type="compositionally biased region" description="Pro residues" evidence="1">
    <location>
        <begin position="534"/>
        <end position="545"/>
    </location>
</feature>
<feature type="compositionally biased region" description="Low complexity" evidence="1">
    <location>
        <begin position="481"/>
        <end position="500"/>
    </location>
</feature>
<evidence type="ECO:0000313" key="5">
    <source>
        <dbReference type="Proteomes" id="UP001257627"/>
    </source>
</evidence>
<accession>A0ABU3UAH1</accession>
<dbReference type="EMBL" id="JARAKF010000001">
    <property type="protein sequence ID" value="MDU8990900.1"/>
    <property type="molecule type" value="Genomic_DNA"/>
</dbReference>
<evidence type="ECO:0000259" key="2">
    <source>
        <dbReference type="Pfam" id="PF00501"/>
    </source>
</evidence>
<evidence type="ECO:0000313" key="4">
    <source>
        <dbReference type="EMBL" id="MDU9000746.1"/>
    </source>
</evidence>
<sequence length="607" mass="61419">MPILRYLESPLDDLLRRAAARDAHAPAVTVAGAGVSFAALDREADRVAHYVRRAAGRAGAVVAAATTLDAVFPAVYYGTVRSGHPLALLDPLMGPAALYEVCSAAGAEIAFVPAALAGLLAGLGDRLPLLHTVVLTDTPADTAADTPAGGAAGAGGGVPLARALASVPAGVPARTPAPGVDAVACLQFAPDGAGRLNGVRLTHRNLLAGAAQTALAHRLGPSSVVLNHLPQYHAVHLNSAVHAGARQVLCPGPDPFGALEAAARAGATHFYAPPARLHRLAGDPRLGAAGARTGGGRLSALHVSGGALEPDRARRLRDALRVPVLQGYGLTEVCTLSHHQPPGSRPGLGAVGVPLPGTECRVVLPGGTRPAPVWSTGEVQIRGPQLSPTAPAGPAGAVPDADGWLSTGDTGYLDADGGLHLVDASGSVFACDDALVAPAVVERAIGQDPRVADCIVADWPDPARGALVWAGVVLRERPSATAAACSTSSTRSPNRPTPGSAPASRSTAWRPSTPSPAGRAAGPPAVNCAAGCTPWPPWRPPPAPPRGAREPERVADGSWPAGAHRTRPRPPPTVSRADIPGPGRTSQARRDTPGETQGGDRRDSTHG</sequence>
<dbReference type="Proteomes" id="UP001257627">
    <property type="component" value="Unassembled WGS sequence"/>
</dbReference>
<dbReference type="RefSeq" id="WP_316732234.1">
    <property type="nucleotide sequence ID" value="NZ_JARAKF010000001.1"/>
</dbReference>
<dbReference type="CDD" id="cd04433">
    <property type="entry name" value="AFD_class_I"/>
    <property type="match status" value="1"/>
</dbReference>
<evidence type="ECO:0000256" key="1">
    <source>
        <dbReference type="SAM" id="MobiDB-lite"/>
    </source>
</evidence>
<comment type="caution">
    <text evidence="3">The sequence shown here is derived from an EMBL/GenBank/DDBJ whole genome shotgun (WGS) entry which is preliminary data.</text>
</comment>
<dbReference type="Gene3D" id="3.30.300.30">
    <property type="match status" value="1"/>
</dbReference>
<evidence type="ECO:0000313" key="3">
    <source>
        <dbReference type="EMBL" id="MDU8990900.1"/>
    </source>
</evidence>
<dbReference type="InterPro" id="IPR042099">
    <property type="entry name" value="ANL_N_sf"/>
</dbReference>
<protein>
    <submittedName>
        <fullName evidence="3">AMP-binding protein</fullName>
    </submittedName>
</protein>
<dbReference type="InterPro" id="IPR000873">
    <property type="entry name" value="AMP-dep_synth/lig_dom"/>
</dbReference>
<feature type="compositionally biased region" description="Low complexity" evidence="1">
    <location>
        <begin position="510"/>
        <end position="525"/>
    </location>
</feature>
<dbReference type="SUPFAM" id="SSF56801">
    <property type="entry name" value="Acetyl-CoA synthetase-like"/>
    <property type="match status" value="1"/>
</dbReference>
<feature type="region of interest" description="Disordered" evidence="1">
    <location>
        <begin position="481"/>
        <end position="607"/>
    </location>
</feature>
<dbReference type="EMBL" id="JARAKF010000002">
    <property type="protein sequence ID" value="MDU9000746.1"/>
    <property type="molecule type" value="Genomic_DNA"/>
</dbReference>
<organism evidence="3 5">
    <name type="scientific">Streptomyces mirabilis</name>
    <dbReference type="NCBI Taxonomy" id="68239"/>
    <lineage>
        <taxon>Bacteria</taxon>
        <taxon>Bacillati</taxon>
        <taxon>Actinomycetota</taxon>
        <taxon>Actinomycetes</taxon>
        <taxon>Kitasatosporales</taxon>
        <taxon>Streptomycetaceae</taxon>
        <taxon>Streptomyces</taxon>
    </lineage>
</organism>
<dbReference type="Pfam" id="PF00501">
    <property type="entry name" value="AMP-binding"/>
    <property type="match status" value="1"/>
</dbReference>
<name>A0ABU3UAH1_9ACTN</name>
<feature type="compositionally biased region" description="Basic and acidic residues" evidence="1">
    <location>
        <begin position="588"/>
        <end position="607"/>
    </location>
</feature>
<proteinExistence type="predicted"/>